<dbReference type="PROSITE" id="PS00041">
    <property type="entry name" value="HTH_ARAC_FAMILY_1"/>
    <property type="match status" value="1"/>
</dbReference>
<reference evidence="5 6" key="2">
    <citation type="submission" date="2020-03" db="EMBL/GenBank/DDBJ databases">
        <authorList>
            <person name="Ichikawa N."/>
            <person name="Kimura A."/>
            <person name="Kitahashi Y."/>
            <person name="Uohara A."/>
        </authorList>
    </citation>
    <scope>NUCLEOTIDE SEQUENCE [LARGE SCALE GENOMIC DNA]</scope>
    <source>
        <strain evidence="5 6">NBRC 108639</strain>
    </source>
</reference>
<dbReference type="GO" id="GO:0043565">
    <property type="term" value="F:sequence-specific DNA binding"/>
    <property type="evidence" value="ECO:0007669"/>
    <property type="project" value="InterPro"/>
</dbReference>
<dbReference type="EMBL" id="BLPF01000002">
    <property type="protein sequence ID" value="GFJ82721.1"/>
    <property type="molecule type" value="Genomic_DNA"/>
</dbReference>
<dbReference type="PANTHER" id="PTHR46796">
    <property type="entry name" value="HTH-TYPE TRANSCRIPTIONAL ACTIVATOR RHAS-RELATED"/>
    <property type="match status" value="1"/>
</dbReference>
<evidence type="ECO:0000256" key="3">
    <source>
        <dbReference type="ARBA" id="ARBA00023163"/>
    </source>
</evidence>
<gene>
    <name evidence="5" type="ORF">Phou_069010</name>
</gene>
<keyword evidence="2" id="KW-0238">DNA-binding</keyword>
<dbReference type="InterPro" id="IPR009057">
    <property type="entry name" value="Homeodomain-like_sf"/>
</dbReference>
<dbReference type="Gene3D" id="1.10.10.60">
    <property type="entry name" value="Homeodomain-like"/>
    <property type="match status" value="1"/>
</dbReference>
<dbReference type="InterPro" id="IPR050204">
    <property type="entry name" value="AraC_XylS_family_regulators"/>
</dbReference>
<dbReference type="GO" id="GO:0003700">
    <property type="term" value="F:DNA-binding transcription factor activity"/>
    <property type="evidence" value="ECO:0007669"/>
    <property type="project" value="InterPro"/>
</dbReference>
<dbReference type="InterPro" id="IPR035418">
    <property type="entry name" value="AraC-bd_2"/>
</dbReference>
<dbReference type="Pfam" id="PF12833">
    <property type="entry name" value="HTH_18"/>
    <property type="match status" value="1"/>
</dbReference>
<dbReference type="InterPro" id="IPR018060">
    <property type="entry name" value="HTH_AraC"/>
</dbReference>
<accession>A0A6V8KJX6</accession>
<feature type="domain" description="HTH araC/xylS-type" evidence="4">
    <location>
        <begin position="321"/>
        <end position="422"/>
    </location>
</feature>
<dbReference type="SUPFAM" id="SSF46689">
    <property type="entry name" value="Homeodomain-like"/>
    <property type="match status" value="1"/>
</dbReference>
<evidence type="ECO:0000259" key="4">
    <source>
        <dbReference type="PROSITE" id="PS01124"/>
    </source>
</evidence>
<keyword evidence="1" id="KW-0805">Transcription regulation</keyword>
<evidence type="ECO:0000313" key="6">
    <source>
        <dbReference type="Proteomes" id="UP000482800"/>
    </source>
</evidence>
<dbReference type="Proteomes" id="UP000482800">
    <property type="component" value="Unassembled WGS sequence"/>
</dbReference>
<dbReference type="PROSITE" id="PS01124">
    <property type="entry name" value="HTH_ARAC_FAMILY_2"/>
    <property type="match status" value="1"/>
</dbReference>
<reference evidence="5 6" key="1">
    <citation type="submission" date="2020-03" db="EMBL/GenBank/DDBJ databases">
        <title>Whole genome shotgun sequence of Phytohabitans houttuyneae NBRC 108639.</title>
        <authorList>
            <person name="Komaki H."/>
            <person name="Tamura T."/>
        </authorList>
    </citation>
    <scope>NUCLEOTIDE SEQUENCE [LARGE SCALE GENOMIC DNA]</scope>
    <source>
        <strain evidence="5 6">NBRC 108639</strain>
    </source>
</reference>
<organism evidence="5 6">
    <name type="scientific">Phytohabitans houttuyneae</name>
    <dbReference type="NCBI Taxonomy" id="1076126"/>
    <lineage>
        <taxon>Bacteria</taxon>
        <taxon>Bacillati</taxon>
        <taxon>Actinomycetota</taxon>
        <taxon>Actinomycetes</taxon>
        <taxon>Micromonosporales</taxon>
        <taxon>Micromonosporaceae</taxon>
    </lineage>
</organism>
<protein>
    <recommendedName>
        <fullName evidence="4">HTH araC/xylS-type domain-containing protein</fullName>
    </recommendedName>
</protein>
<proteinExistence type="predicted"/>
<dbReference type="PANTHER" id="PTHR46796:SF6">
    <property type="entry name" value="ARAC SUBFAMILY"/>
    <property type="match status" value="1"/>
</dbReference>
<keyword evidence="3" id="KW-0804">Transcription</keyword>
<evidence type="ECO:0000256" key="1">
    <source>
        <dbReference type="ARBA" id="ARBA00023015"/>
    </source>
</evidence>
<keyword evidence="6" id="KW-1185">Reference proteome</keyword>
<dbReference type="InterPro" id="IPR020449">
    <property type="entry name" value="Tscrpt_reg_AraC-type_HTH"/>
</dbReference>
<evidence type="ECO:0000313" key="5">
    <source>
        <dbReference type="EMBL" id="GFJ82721.1"/>
    </source>
</evidence>
<dbReference type="SMART" id="SM00342">
    <property type="entry name" value="HTH_ARAC"/>
    <property type="match status" value="1"/>
</dbReference>
<name>A0A6V8KJX6_9ACTN</name>
<evidence type="ECO:0000256" key="2">
    <source>
        <dbReference type="ARBA" id="ARBA00023125"/>
    </source>
</evidence>
<dbReference type="Pfam" id="PF14525">
    <property type="entry name" value="AraC_binding_2"/>
    <property type="match status" value="1"/>
</dbReference>
<dbReference type="AlphaFoldDB" id="A0A6V8KJX6"/>
<dbReference type="InterPro" id="IPR018062">
    <property type="entry name" value="HTH_AraC-typ_CS"/>
</dbReference>
<comment type="caution">
    <text evidence="5">The sequence shown here is derived from an EMBL/GenBank/DDBJ whole genome shotgun (WGS) entry which is preliminary data.</text>
</comment>
<sequence length="428" mass="46835">MQCGEREARLALHAGDPEHPQVAGGRRGVVEQRRLADAGVAPQHQYAAAPLAHRRDERVQALAFLDPPPEHGAPLSSTAACEPSERSRPAAGLCVHRFRLSVHIGRAHMGFVLDTADIPPRERVDAVFAAMMYASVPCYVIHERPDAEVHSRLEVWDLGPANVFTAHSSGIRLLRTPRQARQDAAPVIALSVQRLGDGRHEQRGLRQVVAPGELLMVDLSAPYDFSWSGTGAAGCVQVPLDQIGLPLDVIRRAAANLRTSALYDLVAGHVAHLARDAARLSADPAADALGRASIDLVRALLASAAHAEPHSRAVLAETLLTQVRAYVRQHLAEPDLRPATIAAAHNISLRYLYKICAQADFSLEQWIIGERLHGAREELARRDGRGRTIAMVAREWGFSDPTHFTRRFRSTYGLTPGEWRRVAAEQQD</sequence>
<dbReference type="PRINTS" id="PR00032">
    <property type="entry name" value="HTHARAC"/>
</dbReference>